<dbReference type="AlphaFoldDB" id="A0A2U2N5Q7"/>
<reference evidence="4 5" key="1">
    <citation type="journal article" date="2018" name="Int. J. Syst. Evol. Microbiol.">
        <title>Bifidobacterium callitrichidarum sp. nov. from the faeces of the emperor tamarin (Saguinus imperator).</title>
        <authorList>
            <person name="Modesto M."/>
            <person name="Michelini S."/>
            <person name="Sansosti M.C."/>
            <person name="De Filippo C."/>
            <person name="Cavalieri D."/>
            <person name="Qvirist L."/>
            <person name="Andlid T."/>
            <person name="Spiezio C."/>
            <person name="Sandri C."/>
            <person name="Pascarelli S."/>
            <person name="Sgorbati B."/>
            <person name="Mattarelli P."/>
        </authorList>
    </citation>
    <scope>NUCLEOTIDE SEQUENCE [LARGE SCALE GENOMIC DNA]</scope>
    <source>
        <strain evidence="4 5">TRI 5</strain>
    </source>
</reference>
<keyword evidence="2" id="KW-0812">Transmembrane</keyword>
<dbReference type="OrthoDB" id="3197056at2"/>
<dbReference type="InterPro" id="IPR013783">
    <property type="entry name" value="Ig-like_fold"/>
</dbReference>
<feature type="compositionally biased region" description="Pro residues" evidence="1">
    <location>
        <begin position="297"/>
        <end position="307"/>
    </location>
</feature>
<comment type="caution">
    <text evidence="4">The sequence shown here is derived from an EMBL/GenBank/DDBJ whole genome shotgun (WGS) entry which is preliminary data.</text>
</comment>
<keyword evidence="2" id="KW-0472">Membrane</keyword>
<evidence type="ECO:0000259" key="3">
    <source>
        <dbReference type="Pfam" id="PF05738"/>
    </source>
</evidence>
<sequence>MMTDTNGGRSGRSVAVLGARWAGNALATICALVLAFAMCVAGLVAVPSAVADEAATTVDETGSITVDYENGDTPIGNATVKLYHVGNWDSSGNFESVYPFNKYNITWKQADADAYRDLAETIRGYISTDNIPADATRTTNASGVATFDGLAKGLYLVVIESYSDGDFSCKPSALLVSIPSATGENGKTTMNPTIYPKTSCETTPPTPPTETVKKKVVKVWKGDSSTSRPGKVIVQLLQDGKAIDEVELNASNNWTHEWTNLPAGHEYQAVEKTVPDNYTVLVDRENDVITITNTYTPPTPPTPPGGHNPPSDNTPPSKKTPPIGETGSNVVIAAICAGVLGGLGVILLVHRKRKAK</sequence>
<dbReference type="EMBL" id="QFFM01000018">
    <property type="protein sequence ID" value="PWG64417.1"/>
    <property type="molecule type" value="Genomic_DNA"/>
</dbReference>
<dbReference type="CDD" id="cd00222">
    <property type="entry name" value="CollagenBindB"/>
    <property type="match status" value="1"/>
</dbReference>
<dbReference type="GO" id="GO:0005975">
    <property type="term" value="P:carbohydrate metabolic process"/>
    <property type="evidence" value="ECO:0007669"/>
    <property type="project" value="UniProtKB-ARBA"/>
</dbReference>
<dbReference type="RefSeq" id="WP_109057507.1">
    <property type="nucleotide sequence ID" value="NZ_QFFM01000018.1"/>
</dbReference>
<feature type="region of interest" description="Disordered" evidence="1">
    <location>
        <begin position="291"/>
        <end position="325"/>
    </location>
</feature>
<gene>
    <name evidence="4" type="ORF">DF196_09035</name>
</gene>
<dbReference type="InterPro" id="IPR008454">
    <property type="entry name" value="Collagen-bd_Cna-like_B-typ_dom"/>
</dbReference>
<name>A0A2U2N5Q7_9BIFI</name>
<accession>A0A2U2N5Q7</accession>
<protein>
    <recommendedName>
        <fullName evidence="3">CNA-B domain-containing protein</fullName>
    </recommendedName>
</protein>
<keyword evidence="5" id="KW-1185">Reference proteome</keyword>
<dbReference type="Gene3D" id="2.60.40.1140">
    <property type="entry name" value="Collagen-binding surface protein Cna, B-type domain"/>
    <property type="match status" value="1"/>
</dbReference>
<evidence type="ECO:0000256" key="2">
    <source>
        <dbReference type="SAM" id="Phobius"/>
    </source>
</evidence>
<feature type="region of interest" description="Disordered" evidence="1">
    <location>
        <begin position="187"/>
        <end position="209"/>
    </location>
</feature>
<proteinExistence type="predicted"/>
<dbReference type="SUPFAM" id="SSF49478">
    <property type="entry name" value="Cna protein B-type domain"/>
    <property type="match status" value="1"/>
</dbReference>
<feature type="transmembrane region" description="Helical" evidence="2">
    <location>
        <begin position="330"/>
        <end position="349"/>
    </location>
</feature>
<organism evidence="4 5">
    <name type="scientific">Bifidobacterium callitrichidarum</name>
    <dbReference type="NCBI Taxonomy" id="2052941"/>
    <lineage>
        <taxon>Bacteria</taxon>
        <taxon>Bacillati</taxon>
        <taxon>Actinomycetota</taxon>
        <taxon>Actinomycetes</taxon>
        <taxon>Bifidobacteriales</taxon>
        <taxon>Bifidobacteriaceae</taxon>
        <taxon>Bifidobacterium</taxon>
    </lineage>
</organism>
<evidence type="ECO:0000313" key="5">
    <source>
        <dbReference type="Proteomes" id="UP000245876"/>
    </source>
</evidence>
<feature type="domain" description="CNA-B" evidence="3">
    <location>
        <begin position="215"/>
        <end position="294"/>
    </location>
</feature>
<dbReference type="Proteomes" id="UP000245876">
    <property type="component" value="Unassembled WGS sequence"/>
</dbReference>
<dbReference type="Gene3D" id="2.60.40.10">
    <property type="entry name" value="Immunoglobulins"/>
    <property type="match status" value="1"/>
</dbReference>
<keyword evidence="2" id="KW-1133">Transmembrane helix</keyword>
<evidence type="ECO:0000256" key="1">
    <source>
        <dbReference type="SAM" id="MobiDB-lite"/>
    </source>
</evidence>
<feature type="transmembrane region" description="Helical" evidence="2">
    <location>
        <begin position="21"/>
        <end position="46"/>
    </location>
</feature>
<evidence type="ECO:0000313" key="4">
    <source>
        <dbReference type="EMBL" id="PWG64417.1"/>
    </source>
</evidence>
<dbReference type="Pfam" id="PF05738">
    <property type="entry name" value="Cna_B"/>
    <property type="match status" value="1"/>
</dbReference>